<gene>
    <name evidence="1" type="ORF">BT62DRAFT_1081164</name>
</gene>
<reference evidence="1" key="1">
    <citation type="submission" date="2020-11" db="EMBL/GenBank/DDBJ databases">
        <title>Adaptations for nitrogen fixation in a non-lichenized fungal sporocarp promotes dispersal by wood-feeding termites.</title>
        <authorList>
            <consortium name="DOE Joint Genome Institute"/>
            <person name="Koch R.A."/>
            <person name="Yoon G."/>
            <person name="Arayal U."/>
            <person name="Lail K."/>
            <person name="Amirebrahimi M."/>
            <person name="Labutti K."/>
            <person name="Lipzen A."/>
            <person name="Riley R."/>
            <person name="Barry K."/>
            <person name="Henrissat B."/>
            <person name="Grigoriev I.V."/>
            <person name="Herr J.R."/>
            <person name="Aime M.C."/>
        </authorList>
    </citation>
    <scope>NUCLEOTIDE SEQUENCE</scope>
    <source>
        <strain evidence="1">MCA 3950</strain>
    </source>
</reference>
<dbReference type="Proteomes" id="UP000812287">
    <property type="component" value="Unassembled WGS sequence"/>
</dbReference>
<keyword evidence="2" id="KW-1185">Reference proteome</keyword>
<dbReference type="SUPFAM" id="SSF51556">
    <property type="entry name" value="Metallo-dependent hydrolases"/>
    <property type="match status" value="1"/>
</dbReference>
<dbReference type="PANTHER" id="PTHR46363">
    <property type="entry name" value="DEOXYRIBONUCLEASE TATDN2-RELATED"/>
    <property type="match status" value="1"/>
</dbReference>
<organism evidence="1 2">
    <name type="scientific">Guyanagaster necrorhizus</name>
    <dbReference type="NCBI Taxonomy" id="856835"/>
    <lineage>
        <taxon>Eukaryota</taxon>
        <taxon>Fungi</taxon>
        <taxon>Dikarya</taxon>
        <taxon>Basidiomycota</taxon>
        <taxon>Agaricomycotina</taxon>
        <taxon>Agaricomycetes</taxon>
        <taxon>Agaricomycetidae</taxon>
        <taxon>Agaricales</taxon>
        <taxon>Marasmiineae</taxon>
        <taxon>Physalacriaceae</taxon>
        <taxon>Guyanagaster</taxon>
    </lineage>
</organism>
<dbReference type="PANTHER" id="PTHR46363:SF1">
    <property type="entry name" value="DEOXYRIBONUCLEASE TATDN2-RELATED"/>
    <property type="match status" value="1"/>
</dbReference>
<dbReference type="AlphaFoldDB" id="A0A9P7VGF7"/>
<dbReference type="GeneID" id="66101936"/>
<name>A0A9P7VGF7_9AGAR</name>
<proteinExistence type="predicted"/>
<dbReference type="OrthoDB" id="6079689at2759"/>
<evidence type="ECO:0000313" key="2">
    <source>
        <dbReference type="Proteomes" id="UP000812287"/>
    </source>
</evidence>
<comment type="caution">
    <text evidence="1">The sequence shown here is derived from an EMBL/GenBank/DDBJ whole genome shotgun (WGS) entry which is preliminary data.</text>
</comment>
<dbReference type="EMBL" id="MU250577">
    <property type="protein sequence ID" value="KAG7440080.1"/>
    <property type="molecule type" value="Genomic_DNA"/>
</dbReference>
<sequence>MSITYSERREVNTRLHWCMRPSASSPVLRNQLCHPGARARPTRGKALALFMTSAFPQHASISQLIFDTHTHLLSAFALFHSECPDGQQDKFRLGKGVVDVVDSSSVLSCLFFDFETASRRVRDSHCVVASIPGEIGLDCQYTLSPPDVQQRVFARQLRIPVDRVPKDRRVHIHCFTDIAAFGLRLLDHFPNLHIGVTDVVCYASNLNAPQAGGSHRQQANPAGDRRAVYGLSERVGVLEPKQSRLSFSHSPMIPWTEVFAADAMSEGWDTERVLDLAKEYSEGIWGGRSDVEDGKKNIIGRDIIYLVLKLIQGTAHQYSALSPSG</sequence>
<protein>
    <submittedName>
        <fullName evidence="1">Uncharacterized protein</fullName>
    </submittedName>
</protein>
<accession>A0A9P7VGF7</accession>
<dbReference type="InterPro" id="IPR032466">
    <property type="entry name" value="Metal_Hydrolase"/>
</dbReference>
<evidence type="ECO:0000313" key="1">
    <source>
        <dbReference type="EMBL" id="KAG7440080.1"/>
    </source>
</evidence>
<dbReference type="RefSeq" id="XP_043033580.1">
    <property type="nucleotide sequence ID" value="XM_043179642.1"/>
</dbReference>